<dbReference type="HAMAP" id="MF_00731">
    <property type="entry name" value="MenE"/>
    <property type="match status" value="1"/>
</dbReference>
<evidence type="ECO:0000256" key="1">
    <source>
        <dbReference type="ARBA" id="ARBA00022428"/>
    </source>
</evidence>
<dbReference type="EMBL" id="AP019376">
    <property type="protein sequence ID" value="BBH88950.1"/>
    <property type="molecule type" value="Genomic_DNA"/>
</dbReference>
<dbReference type="PANTHER" id="PTHR43201:SF32">
    <property type="entry name" value="2-SUCCINYLBENZOATE--COA LIGASE, CHLOROPLASTIC_PEROXISOMAL"/>
    <property type="match status" value="1"/>
</dbReference>
<dbReference type="Gene3D" id="3.40.50.12780">
    <property type="entry name" value="N-terminal domain of ligase-like"/>
    <property type="match status" value="1"/>
</dbReference>
<comment type="catalytic activity">
    <reaction evidence="5">
        <text>2-succinylbenzoate + ATP + CoA = 2-succinylbenzoyl-CoA + AMP + diphosphate</text>
        <dbReference type="Rhea" id="RHEA:17009"/>
        <dbReference type="ChEBI" id="CHEBI:18325"/>
        <dbReference type="ChEBI" id="CHEBI:30616"/>
        <dbReference type="ChEBI" id="CHEBI:33019"/>
        <dbReference type="ChEBI" id="CHEBI:57287"/>
        <dbReference type="ChEBI" id="CHEBI:57364"/>
        <dbReference type="ChEBI" id="CHEBI:456215"/>
        <dbReference type="EC" id="6.2.1.26"/>
    </reaction>
</comment>
<dbReference type="InterPro" id="IPR010192">
    <property type="entry name" value="MenE"/>
</dbReference>
<keyword evidence="3 5" id="KW-0547">Nucleotide-binding</keyword>
<dbReference type="NCBIfam" id="TIGR01923">
    <property type="entry name" value="menE"/>
    <property type="match status" value="1"/>
</dbReference>
<name>A0A455SMR4_9CHLR</name>
<dbReference type="Pfam" id="PF00501">
    <property type="entry name" value="AMP-binding"/>
    <property type="match status" value="1"/>
</dbReference>
<dbReference type="PROSITE" id="PS00455">
    <property type="entry name" value="AMP_BINDING"/>
    <property type="match status" value="1"/>
</dbReference>
<reference evidence="8" key="1">
    <citation type="submission" date="2018-12" db="EMBL/GenBank/DDBJ databases">
        <title>Novel natural products biosynthetic potential of the class Ktedonobacteria.</title>
        <authorList>
            <person name="Zheng Y."/>
            <person name="Saitou A."/>
            <person name="Wang C.M."/>
            <person name="Toyoda A."/>
            <person name="Minakuchi Y."/>
            <person name="Sekiguchi Y."/>
            <person name="Ueda K."/>
            <person name="Takano H."/>
            <person name="Sakai Y."/>
            <person name="Yokota A."/>
            <person name="Yabe S."/>
        </authorList>
    </citation>
    <scope>NUCLEOTIDE SEQUENCE</scope>
    <source>
        <strain evidence="8">COM3</strain>
    </source>
</reference>
<dbReference type="Gene3D" id="3.30.300.30">
    <property type="match status" value="1"/>
</dbReference>
<feature type="domain" description="AMP-binding enzyme C-terminal" evidence="7">
    <location>
        <begin position="425"/>
        <end position="500"/>
    </location>
</feature>
<dbReference type="Pfam" id="PF13193">
    <property type="entry name" value="AMP-binding_C"/>
    <property type="match status" value="1"/>
</dbReference>
<dbReference type="InterPro" id="IPR025110">
    <property type="entry name" value="AMP-bd_C"/>
</dbReference>
<dbReference type="NCBIfam" id="NF002966">
    <property type="entry name" value="PRK03640.1"/>
    <property type="match status" value="1"/>
</dbReference>
<dbReference type="GO" id="GO:0005524">
    <property type="term" value="F:ATP binding"/>
    <property type="evidence" value="ECO:0007669"/>
    <property type="project" value="UniProtKB-KW"/>
</dbReference>
<comment type="function">
    <text evidence="5">Converts 2-succinylbenzoate (OSB) to 2-succinylbenzoyl-CoA (OSB-CoA).</text>
</comment>
<organism evidence="8">
    <name type="scientific">Thermosporothrix sp. COM3</name>
    <dbReference type="NCBI Taxonomy" id="2490863"/>
    <lineage>
        <taxon>Bacteria</taxon>
        <taxon>Bacillati</taxon>
        <taxon>Chloroflexota</taxon>
        <taxon>Ktedonobacteria</taxon>
        <taxon>Ktedonobacterales</taxon>
        <taxon>Thermosporotrichaceae</taxon>
        <taxon>Thermosporothrix</taxon>
    </lineage>
</organism>
<keyword evidence="2 5" id="KW-0436">Ligase</keyword>
<comment type="pathway">
    <text evidence="5">Quinol/quinone metabolism; menaquinone biosynthesis.</text>
</comment>
<evidence type="ECO:0000256" key="5">
    <source>
        <dbReference type="HAMAP-Rule" id="MF_00731"/>
    </source>
</evidence>
<keyword evidence="4 5" id="KW-0067">ATP-binding</keyword>
<feature type="domain" description="AMP-dependent synthetase/ligase" evidence="6">
    <location>
        <begin position="19"/>
        <end position="374"/>
    </location>
</feature>
<dbReference type="PANTHER" id="PTHR43201">
    <property type="entry name" value="ACYL-COA SYNTHETASE"/>
    <property type="match status" value="1"/>
</dbReference>
<dbReference type="InterPro" id="IPR042099">
    <property type="entry name" value="ANL_N_sf"/>
</dbReference>
<sequence length="513" mass="55991">MKVETPSMTTTTVLPNWLKRCAENYPTRCALTYGSVHWSFAELNAQVERLARQLAGAGVQEGSRVACMAMNGPALVICVHALTRLKAILVPLNIRLSVQELCWQLQDVRADLLLYEPRFATTVATIAEMVPGLKQHALLTGSEDERYAVWLEAATEQDVPLSEEISLNATQAIMYTSGTTGHPKGVLITYAMQWWNAVGSALNMGLHARDCWLACMPLFHIGGLSILMRSVIYGIRIYVMEKFDAQAVNRAICEDGVTIISVVAVMLQRMLNALDEGQRYPETFRCALLGGGPAPLPLLQACAARNVPVVQTYGLTEACSQAATLAPEDALRKLGSAGKPLLPVQLRILNDGVEAKPGEPGTIYLKGPTITPGYDHRPDATSEAFFDGWFSTGDIGYVDAEGYLYVLDRRTDLIVSGGENVYPAEVEAALLSHPAVAEVGVCGREHVQWGQVPVACVCLHPGAQVSESELQRYAEQRLARYKVPKAIYFVSQLPRTASGKLVRRDLKLLLPEA</sequence>
<dbReference type="InterPro" id="IPR045851">
    <property type="entry name" value="AMP-bd_C_sf"/>
</dbReference>
<proteinExistence type="inferred from homology"/>
<dbReference type="GO" id="GO:0006631">
    <property type="term" value="P:fatty acid metabolic process"/>
    <property type="evidence" value="ECO:0007669"/>
    <property type="project" value="TreeGrafter"/>
</dbReference>
<accession>A0A455SMR4</accession>
<comment type="similarity">
    <text evidence="5">Belongs to the ATP-dependent AMP-binding enzyme family. MenE subfamily.</text>
</comment>
<dbReference type="UniPathway" id="UPA01057">
    <property type="reaction ID" value="UER00166"/>
</dbReference>
<dbReference type="InterPro" id="IPR020845">
    <property type="entry name" value="AMP-binding_CS"/>
</dbReference>
<protein>
    <recommendedName>
        <fullName evidence="5">2-succinylbenzoate--CoA ligase</fullName>
        <ecNumber evidence="5">6.2.1.26</ecNumber>
    </recommendedName>
    <alternativeName>
        <fullName evidence="5">o-succinylbenzoyl-CoA synthetase</fullName>
        <shortName evidence="5">OSB-CoA synthetase</shortName>
    </alternativeName>
</protein>
<dbReference type="UniPathway" id="UPA00079"/>
<dbReference type="GO" id="GO:0008756">
    <property type="term" value="F:o-succinylbenzoate-CoA ligase activity"/>
    <property type="evidence" value="ECO:0007669"/>
    <property type="project" value="UniProtKB-UniRule"/>
</dbReference>
<dbReference type="AlphaFoldDB" id="A0A455SMR4"/>
<evidence type="ECO:0000256" key="2">
    <source>
        <dbReference type="ARBA" id="ARBA00022598"/>
    </source>
</evidence>
<evidence type="ECO:0000256" key="4">
    <source>
        <dbReference type="ARBA" id="ARBA00022840"/>
    </source>
</evidence>
<dbReference type="FunFam" id="3.30.300.30:FF:000008">
    <property type="entry name" value="2,3-dihydroxybenzoate-AMP ligase"/>
    <property type="match status" value="1"/>
</dbReference>
<comment type="pathway">
    <text evidence="5">Quinol/quinone metabolism; 1,4-dihydroxy-2-naphthoate biosynthesis; 1,4-dihydroxy-2-naphthoate from chorismate: step 5/7.</text>
</comment>
<gene>
    <name evidence="5 8" type="primary">menE</name>
    <name evidence="8" type="ORF">KTC_37010</name>
</gene>
<dbReference type="GO" id="GO:0031956">
    <property type="term" value="F:medium-chain fatty acid-CoA ligase activity"/>
    <property type="evidence" value="ECO:0007669"/>
    <property type="project" value="TreeGrafter"/>
</dbReference>
<dbReference type="SUPFAM" id="SSF56801">
    <property type="entry name" value="Acetyl-CoA synthetase-like"/>
    <property type="match status" value="1"/>
</dbReference>
<dbReference type="GO" id="GO:0009234">
    <property type="term" value="P:menaquinone biosynthetic process"/>
    <property type="evidence" value="ECO:0007669"/>
    <property type="project" value="UniProtKB-UniRule"/>
</dbReference>
<keyword evidence="1 5" id="KW-0474">Menaquinone biosynthesis</keyword>
<evidence type="ECO:0000256" key="3">
    <source>
        <dbReference type="ARBA" id="ARBA00022741"/>
    </source>
</evidence>
<dbReference type="EC" id="6.2.1.26" evidence="5"/>
<evidence type="ECO:0000259" key="7">
    <source>
        <dbReference type="Pfam" id="PF13193"/>
    </source>
</evidence>
<evidence type="ECO:0000313" key="8">
    <source>
        <dbReference type="EMBL" id="BBH88950.1"/>
    </source>
</evidence>
<evidence type="ECO:0000259" key="6">
    <source>
        <dbReference type="Pfam" id="PF00501"/>
    </source>
</evidence>
<dbReference type="InterPro" id="IPR000873">
    <property type="entry name" value="AMP-dep_synth/lig_dom"/>
</dbReference>